<accession>Q0F1V1</accession>
<dbReference type="PANTHER" id="PTHR23088:SF27">
    <property type="entry name" value="DEAMINATED GLUTATHIONE AMIDASE"/>
    <property type="match status" value="1"/>
</dbReference>
<organism evidence="4 5">
    <name type="scientific">Mariprofundus ferrooxydans PV-1</name>
    <dbReference type="NCBI Taxonomy" id="314345"/>
    <lineage>
        <taxon>Bacteria</taxon>
        <taxon>Pseudomonadati</taxon>
        <taxon>Pseudomonadota</taxon>
        <taxon>Candidatius Mariprofundia</taxon>
        <taxon>Mariprofundales</taxon>
        <taxon>Mariprofundaceae</taxon>
        <taxon>Mariprofundus</taxon>
    </lineage>
</organism>
<keyword evidence="5" id="KW-1185">Reference proteome</keyword>
<evidence type="ECO:0000259" key="3">
    <source>
        <dbReference type="PROSITE" id="PS50263"/>
    </source>
</evidence>
<sequence>MSSAGMRVACIQMNSGADREANLEQASLLLQQAASAGAELAVLPENFSLMGASLSDKRLLAEPQENSTVLAFLSEQAITHRMAIVGGSTLLTGGQDKLRNACPVFSADGRMRAIYDKIHLFDVDLDGESYHESESVVAGEHPCSVALGDFRFGLSICYDIRFPELYRHYADSGCDVVCVVAAFTEQTGHAHWQTLLRARAIENQCYLLASAQWGVHADGRRTWGHSMIIDPWGEVMALQEESTGVIMADLTSARLAHIRKILPSLQHRQISR</sequence>
<dbReference type="Gene3D" id="3.60.110.10">
    <property type="entry name" value="Carbon-nitrogen hydrolase"/>
    <property type="match status" value="1"/>
</dbReference>
<evidence type="ECO:0000256" key="1">
    <source>
        <dbReference type="ARBA" id="ARBA00010613"/>
    </source>
</evidence>
<dbReference type="PROSITE" id="PS01227">
    <property type="entry name" value="UPF0012"/>
    <property type="match status" value="1"/>
</dbReference>
<dbReference type="GO" id="GO:0016811">
    <property type="term" value="F:hydrolase activity, acting on carbon-nitrogen (but not peptide) bonds, in linear amides"/>
    <property type="evidence" value="ECO:0007669"/>
    <property type="project" value="InterPro"/>
</dbReference>
<dbReference type="Pfam" id="PF00795">
    <property type="entry name" value="CN_hydrolase"/>
    <property type="match status" value="1"/>
</dbReference>
<dbReference type="InterPro" id="IPR003010">
    <property type="entry name" value="C-N_Hydrolase"/>
</dbReference>
<proteinExistence type="inferred from homology"/>
<dbReference type="PANTHER" id="PTHR23088">
    <property type="entry name" value="NITRILASE-RELATED"/>
    <property type="match status" value="1"/>
</dbReference>
<name>Q0F1V1_9PROT</name>
<dbReference type="SUPFAM" id="SSF56317">
    <property type="entry name" value="Carbon-nitrogen hydrolase"/>
    <property type="match status" value="1"/>
</dbReference>
<dbReference type="EMBL" id="AATS01000002">
    <property type="protein sequence ID" value="EAU55799.1"/>
    <property type="molecule type" value="Genomic_DNA"/>
</dbReference>
<dbReference type="HOGENOM" id="CLU_030130_1_2_0"/>
<dbReference type="PROSITE" id="PS50263">
    <property type="entry name" value="CN_HYDROLASE"/>
    <property type="match status" value="1"/>
</dbReference>
<protein>
    <submittedName>
        <fullName evidence="4">Hydrolase, carbon-nitrogen family protein</fullName>
    </submittedName>
</protein>
<evidence type="ECO:0000256" key="2">
    <source>
        <dbReference type="ARBA" id="ARBA00022801"/>
    </source>
</evidence>
<dbReference type="AlphaFoldDB" id="Q0F1V1"/>
<dbReference type="FunCoup" id="Q0F1V1">
    <property type="interactions" value="366"/>
</dbReference>
<dbReference type="OrthoDB" id="5290165at2"/>
<dbReference type="InterPro" id="IPR045254">
    <property type="entry name" value="Nit1/2_C-N_Hydrolase"/>
</dbReference>
<evidence type="ECO:0000313" key="4">
    <source>
        <dbReference type="EMBL" id="EAU55799.1"/>
    </source>
</evidence>
<dbReference type="Proteomes" id="UP000005297">
    <property type="component" value="Unassembled WGS sequence"/>
</dbReference>
<dbReference type="InterPro" id="IPR036526">
    <property type="entry name" value="C-N_Hydrolase_sf"/>
</dbReference>
<dbReference type="RefSeq" id="WP_009850818.1">
    <property type="nucleotide sequence ID" value="NZ_DS022295.1"/>
</dbReference>
<dbReference type="STRING" id="314344.AL013_05565"/>
<dbReference type="eggNOG" id="COG0388">
    <property type="taxonomic scope" value="Bacteria"/>
</dbReference>
<comment type="caution">
    <text evidence="4">The sequence shown here is derived from an EMBL/GenBank/DDBJ whole genome shotgun (WGS) entry which is preliminary data.</text>
</comment>
<comment type="similarity">
    <text evidence="1">Belongs to the carbon-nitrogen hydrolase superfamily. NIT1/NIT2 family.</text>
</comment>
<dbReference type="InParanoid" id="Q0F1V1"/>
<gene>
    <name evidence="4" type="ORF">SPV1_02587</name>
</gene>
<dbReference type="CDD" id="cd07572">
    <property type="entry name" value="nit"/>
    <property type="match status" value="1"/>
</dbReference>
<keyword evidence="2 4" id="KW-0378">Hydrolase</keyword>
<dbReference type="InterPro" id="IPR001110">
    <property type="entry name" value="UPF0012_CS"/>
</dbReference>
<evidence type="ECO:0000313" key="5">
    <source>
        <dbReference type="Proteomes" id="UP000005297"/>
    </source>
</evidence>
<reference evidence="4 5" key="1">
    <citation type="submission" date="2006-09" db="EMBL/GenBank/DDBJ databases">
        <authorList>
            <person name="Emerson D."/>
            <person name="Ferriera S."/>
            <person name="Johnson J."/>
            <person name="Kravitz S."/>
            <person name="Halpern A."/>
            <person name="Remington K."/>
            <person name="Beeson K."/>
            <person name="Tran B."/>
            <person name="Rogers Y.-H."/>
            <person name="Friedman R."/>
            <person name="Venter J.C."/>
        </authorList>
    </citation>
    <scope>NUCLEOTIDE SEQUENCE [LARGE SCALE GENOMIC DNA]</scope>
    <source>
        <strain evidence="4 5">PV-1</strain>
    </source>
</reference>
<feature type="domain" description="CN hydrolase" evidence="3">
    <location>
        <begin position="6"/>
        <end position="252"/>
    </location>
</feature>